<comment type="caution">
    <text evidence="14">The sequence shown here is derived from an EMBL/GenBank/DDBJ whole genome shotgun (WGS) entry which is preliminary data.</text>
</comment>
<keyword evidence="5 10" id="KW-0346">Stress response</keyword>
<dbReference type="PRINTS" id="PR00773">
    <property type="entry name" value="GRPEPROTEIN"/>
</dbReference>
<dbReference type="CDD" id="cd00446">
    <property type="entry name" value="GrpE"/>
    <property type="match status" value="1"/>
</dbReference>
<name>A0A5C8P3V4_9BACI</name>
<comment type="function">
    <text evidence="7 10 11">Participates actively in the response to hyperosmotic and heat shock by preventing the aggregation of stress-denatured proteins, in association with DnaK and GrpE. It is the nucleotide exchange factor for DnaK and may function as a thermosensor. Unfolded proteins bind initially to DnaJ; upon interaction with the DnaJ-bound protein, DnaK hydrolyzes its bound ATP, resulting in the formation of a stable complex. GrpE releases ADP from DnaK; ATP binding to DnaK triggers the release of the substrate protein, thus completing the reaction cycle. Several rounds of ATP-dependent interactions between DnaJ, DnaK and GrpE are required for fully efficient folding.</text>
</comment>
<evidence type="ECO:0000256" key="1">
    <source>
        <dbReference type="ARBA" id="ARBA00004496"/>
    </source>
</evidence>
<evidence type="ECO:0000256" key="9">
    <source>
        <dbReference type="ARBA" id="ARBA00076414"/>
    </source>
</evidence>
<dbReference type="PANTHER" id="PTHR21237:SF23">
    <property type="entry name" value="GRPE PROTEIN HOMOLOG, MITOCHONDRIAL"/>
    <property type="match status" value="1"/>
</dbReference>
<dbReference type="OrthoDB" id="9812586at2"/>
<dbReference type="PROSITE" id="PS01071">
    <property type="entry name" value="GRPE"/>
    <property type="match status" value="1"/>
</dbReference>
<sequence>MTEKDKETQIEENVENETTNEEQEIEEKVDEINQVEELKKELNIITEEKDKLYDRLIRIQAEFDNFKKRTQKEKVAERKYKSEDLATELLPALDNFERALHIEDVNDEIKGFLDGMSMIYRQLIDVLEGQEITKIETVGKKFDPNLHHAVMQVEDDTVDSDVIVEELQKGYMLADRVIRPAMVKVNK</sequence>
<evidence type="ECO:0000256" key="10">
    <source>
        <dbReference type="HAMAP-Rule" id="MF_01151"/>
    </source>
</evidence>
<proteinExistence type="inferred from homology"/>
<dbReference type="PANTHER" id="PTHR21237">
    <property type="entry name" value="GRPE PROTEIN"/>
    <property type="match status" value="1"/>
</dbReference>
<dbReference type="SUPFAM" id="SSF51064">
    <property type="entry name" value="Head domain of nucleotide exchange factor GrpE"/>
    <property type="match status" value="1"/>
</dbReference>
<dbReference type="InterPro" id="IPR009012">
    <property type="entry name" value="GrpE_head"/>
</dbReference>
<dbReference type="RefSeq" id="WP_147665758.1">
    <property type="nucleotide sequence ID" value="NZ_VDUW01000001.1"/>
</dbReference>
<evidence type="ECO:0000256" key="3">
    <source>
        <dbReference type="ARBA" id="ARBA00011738"/>
    </source>
</evidence>
<evidence type="ECO:0000256" key="11">
    <source>
        <dbReference type="RuleBase" id="RU000639"/>
    </source>
</evidence>
<dbReference type="Proteomes" id="UP000321574">
    <property type="component" value="Unassembled WGS sequence"/>
</dbReference>
<reference evidence="14 15" key="1">
    <citation type="submission" date="2019-06" db="EMBL/GenBank/DDBJ databases">
        <title>Cerasibacillus sp. nov., isolated from maize field.</title>
        <authorList>
            <person name="Lin S.-Y."/>
            <person name="Tsai C.-F."/>
            <person name="Young C.-C."/>
        </authorList>
    </citation>
    <scope>NUCLEOTIDE SEQUENCE [LARGE SCALE GENOMIC DNA]</scope>
    <source>
        <strain evidence="14 15">CC-CFT480</strain>
    </source>
</reference>
<dbReference type="AlphaFoldDB" id="A0A5C8P3V4"/>
<dbReference type="GO" id="GO:0006457">
    <property type="term" value="P:protein folding"/>
    <property type="evidence" value="ECO:0007669"/>
    <property type="project" value="InterPro"/>
</dbReference>
<feature type="region of interest" description="Disordered" evidence="13">
    <location>
        <begin position="1"/>
        <end position="27"/>
    </location>
</feature>
<gene>
    <name evidence="10 14" type="primary">grpE</name>
    <name evidence="14" type="ORF">FHP05_03110</name>
</gene>
<comment type="subunit">
    <text evidence="3 10">Homodimer.</text>
</comment>
<dbReference type="GO" id="GO:0051087">
    <property type="term" value="F:protein-folding chaperone binding"/>
    <property type="evidence" value="ECO:0007669"/>
    <property type="project" value="InterPro"/>
</dbReference>
<evidence type="ECO:0000256" key="4">
    <source>
        <dbReference type="ARBA" id="ARBA00022490"/>
    </source>
</evidence>
<evidence type="ECO:0000256" key="12">
    <source>
        <dbReference type="RuleBase" id="RU004478"/>
    </source>
</evidence>
<comment type="similarity">
    <text evidence="2 10 12">Belongs to the GrpE family.</text>
</comment>
<dbReference type="EMBL" id="VDUW01000001">
    <property type="protein sequence ID" value="TXL68022.1"/>
    <property type="molecule type" value="Genomic_DNA"/>
</dbReference>
<dbReference type="InterPro" id="IPR000740">
    <property type="entry name" value="GrpE"/>
</dbReference>
<keyword evidence="15" id="KW-1185">Reference proteome</keyword>
<organism evidence="14 15">
    <name type="scientific">Cerasibacillus terrae</name>
    <dbReference type="NCBI Taxonomy" id="2498845"/>
    <lineage>
        <taxon>Bacteria</taxon>
        <taxon>Bacillati</taxon>
        <taxon>Bacillota</taxon>
        <taxon>Bacilli</taxon>
        <taxon>Bacillales</taxon>
        <taxon>Bacillaceae</taxon>
        <taxon>Cerasibacillus</taxon>
    </lineage>
</organism>
<comment type="subcellular location">
    <subcellularLocation>
        <location evidence="1 10">Cytoplasm</location>
    </subcellularLocation>
</comment>
<feature type="compositionally biased region" description="Acidic residues" evidence="13">
    <location>
        <begin position="10"/>
        <end position="27"/>
    </location>
</feature>
<evidence type="ECO:0000256" key="6">
    <source>
        <dbReference type="ARBA" id="ARBA00023186"/>
    </source>
</evidence>
<dbReference type="Gene3D" id="2.30.22.10">
    <property type="entry name" value="Head domain of nucleotide exchange factor GrpE"/>
    <property type="match status" value="1"/>
</dbReference>
<dbReference type="GO" id="GO:0005737">
    <property type="term" value="C:cytoplasm"/>
    <property type="evidence" value="ECO:0007669"/>
    <property type="project" value="UniProtKB-SubCell"/>
</dbReference>
<dbReference type="InterPro" id="IPR013805">
    <property type="entry name" value="GrpE_CC"/>
</dbReference>
<dbReference type="FunFam" id="2.30.22.10:FF:000001">
    <property type="entry name" value="Protein GrpE"/>
    <property type="match status" value="1"/>
</dbReference>
<dbReference type="Pfam" id="PF01025">
    <property type="entry name" value="GrpE"/>
    <property type="match status" value="1"/>
</dbReference>
<dbReference type="NCBIfam" id="NF010738">
    <property type="entry name" value="PRK14140.1"/>
    <property type="match status" value="1"/>
</dbReference>
<evidence type="ECO:0000256" key="2">
    <source>
        <dbReference type="ARBA" id="ARBA00009054"/>
    </source>
</evidence>
<evidence type="ECO:0000256" key="8">
    <source>
        <dbReference type="ARBA" id="ARBA00072274"/>
    </source>
</evidence>
<dbReference type="GO" id="GO:0042803">
    <property type="term" value="F:protein homodimerization activity"/>
    <property type="evidence" value="ECO:0007669"/>
    <property type="project" value="InterPro"/>
</dbReference>
<accession>A0A5C8P3V4</accession>
<evidence type="ECO:0000256" key="13">
    <source>
        <dbReference type="SAM" id="MobiDB-lite"/>
    </source>
</evidence>
<dbReference type="GO" id="GO:0000774">
    <property type="term" value="F:adenyl-nucleotide exchange factor activity"/>
    <property type="evidence" value="ECO:0007669"/>
    <property type="project" value="InterPro"/>
</dbReference>
<evidence type="ECO:0000256" key="5">
    <source>
        <dbReference type="ARBA" id="ARBA00023016"/>
    </source>
</evidence>
<dbReference type="Gene3D" id="3.90.20.20">
    <property type="match status" value="1"/>
</dbReference>
<dbReference type="GO" id="GO:0051082">
    <property type="term" value="F:unfolded protein binding"/>
    <property type="evidence" value="ECO:0007669"/>
    <property type="project" value="TreeGrafter"/>
</dbReference>
<protein>
    <recommendedName>
        <fullName evidence="8 10">Protein GrpE</fullName>
    </recommendedName>
    <alternativeName>
        <fullName evidence="9 10">HSP-70 cofactor</fullName>
    </alternativeName>
</protein>
<dbReference type="HAMAP" id="MF_01151">
    <property type="entry name" value="GrpE"/>
    <property type="match status" value="1"/>
</dbReference>
<evidence type="ECO:0000256" key="7">
    <source>
        <dbReference type="ARBA" id="ARBA00053401"/>
    </source>
</evidence>
<evidence type="ECO:0000313" key="14">
    <source>
        <dbReference type="EMBL" id="TXL68022.1"/>
    </source>
</evidence>
<dbReference type="SUPFAM" id="SSF58014">
    <property type="entry name" value="Coiled-coil domain of nucleotide exchange factor GrpE"/>
    <property type="match status" value="1"/>
</dbReference>
<keyword evidence="4 10" id="KW-0963">Cytoplasm</keyword>
<evidence type="ECO:0000313" key="15">
    <source>
        <dbReference type="Proteomes" id="UP000321574"/>
    </source>
</evidence>
<keyword evidence="6 10" id="KW-0143">Chaperone</keyword>